<dbReference type="AlphaFoldDB" id="A0A8T2XVD2"/>
<reference evidence="2" key="1">
    <citation type="journal article" date="2021" name="J. Hered.">
        <title>Genome Assembly of Salicaceae Populus deltoides (Eastern Cottonwood) I-69 Based on Nanopore Sequencing and Hi-C Technologies.</title>
        <authorList>
            <person name="Bai S."/>
            <person name="Wu H."/>
            <person name="Zhang J."/>
            <person name="Pan Z."/>
            <person name="Zhao W."/>
            <person name="Li Z."/>
            <person name="Tong C."/>
        </authorList>
    </citation>
    <scope>NUCLEOTIDE SEQUENCE</scope>
    <source>
        <tissue evidence="2">Leaf</tissue>
    </source>
</reference>
<accession>A0A8T2XVD2</accession>
<dbReference type="GO" id="GO:0006334">
    <property type="term" value="P:nucleosome assembly"/>
    <property type="evidence" value="ECO:0007669"/>
    <property type="project" value="TreeGrafter"/>
</dbReference>
<evidence type="ECO:0000313" key="2">
    <source>
        <dbReference type="EMBL" id="KAH8496784.1"/>
    </source>
</evidence>
<evidence type="ECO:0000313" key="3">
    <source>
        <dbReference type="Proteomes" id="UP000807159"/>
    </source>
</evidence>
<dbReference type="PANTHER" id="PTHR15272">
    <property type="entry name" value="CHROMATIN ASSEMBLY FACTOR 1 SUBUNIT A CAF-1 SUBUNIT A"/>
    <property type="match status" value="1"/>
</dbReference>
<name>A0A8T2XVD2_POPDE</name>
<sequence length="391" mass="45464">MAIDGEDESKPNGQDQPRKTLRRKRATLTLKQQQQLLNIRDLSGNECSNVNAMVGLLMEESGMSFTKLVEEIYRKLVKMSGNLTVAVVKNAGLFVGQRVTYGVPNVDADILEDETHSCLWCWETRDFKLTPKSVHGALKIRRTYRKKIHDRIAVVSKMITALQKQETDQNYESDLIKSSQKLGKVLTEADIRLLIDGLLQKKGPEIADKEAKQEETLLVKQLKKNKREKEKEKKRMDLELQKENRENEKEQKRLQEEAEKDERHREREESEIKRQLKRQQEEVEKEQRRKEKEEAELKRRTSTKSTTFDSSSKESKRIDKAITQLMDYALSSNDNITGDDIRKSHLSSGCHLGFSIRVNRKQHWSIRKKPKTGPFKELKLTAIRDPTHNDD</sequence>
<dbReference type="PANTHER" id="PTHR15272:SF0">
    <property type="entry name" value="CHROMATIN ASSEMBLY FACTOR 1 SUBUNIT A"/>
    <property type="match status" value="1"/>
</dbReference>
<organism evidence="2 3">
    <name type="scientific">Populus deltoides</name>
    <name type="common">Eastern poplar</name>
    <name type="synonym">Eastern cottonwood</name>
    <dbReference type="NCBI Taxonomy" id="3696"/>
    <lineage>
        <taxon>Eukaryota</taxon>
        <taxon>Viridiplantae</taxon>
        <taxon>Streptophyta</taxon>
        <taxon>Embryophyta</taxon>
        <taxon>Tracheophyta</taxon>
        <taxon>Spermatophyta</taxon>
        <taxon>Magnoliopsida</taxon>
        <taxon>eudicotyledons</taxon>
        <taxon>Gunneridae</taxon>
        <taxon>Pentapetalae</taxon>
        <taxon>rosids</taxon>
        <taxon>fabids</taxon>
        <taxon>Malpighiales</taxon>
        <taxon>Salicaceae</taxon>
        <taxon>Saliceae</taxon>
        <taxon>Populus</taxon>
    </lineage>
</organism>
<feature type="region of interest" description="Disordered" evidence="1">
    <location>
        <begin position="1"/>
        <end position="20"/>
    </location>
</feature>
<dbReference type="GO" id="GO:0005634">
    <property type="term" value="C:nucleus"/>
    <property type="evidence" value="ECO:0007669"/>
    <property type="project" value="TreeGrafter"/>
</dbReference>
<dbReference type="Proteomes" id="UP000807159">
    <property type="component" value="Chromosome 10"/>
</dbReference>
<dbReference type="GO" id="GO:0033186">
    <property type="term" value="C:CAF-1 complex"/>
    <property type="evidence" value="ECO:0007669"/>
    <property type="project" value="TreeGrafter"/>
</dbReference>
<comment type="caution">
    <text evidence="2">The sequence shown here is derived from an EMBL/GenBank/DDBJ whole genome shotgun (WGS) entry which is preliminary data.</text>
</comment>
<gene>
    <name evidence="2" type="ORF">H0E87_019506</name>
</gene>
<proteinExistence type="predicted"/>
<feature type="region of interest" description="Disordered" evidence="1">
    <location>
        <begin position="224"/>
        <end position="317"/>
    </location>
</feature>
<dbReference type="EMBL" id="JACEGQ020000010">
    <property type="protein sequence ID" value="KAH8496784.1"/>
    <property type="molecule type" value="Genomic_DNA"/>
</dbReference>
<feature type="compositionally biased region" description="Basic and acidic residues" evidence="1">
    <location>
        <begin position="227"/>
        <end position="299"/>
    </location>
</feature>
<evidence type="ECO:0000256" key="1">
    <source>
        <dbReference type="SAM" id="MobiDB-lite"/>
    </source>
</evidence>
<keyword evidence="3" id="KW-1185">Reference proteome</keyword>
<protein>
    <submittedName>
        <fullName evidence="2">Uncharacterized protein</fullName>
    </submittedName>
</protein>